<organism evidence="1">
    <name type="scientific">Rhizophora mucronata</name>
    <name type="common">Asiatic mangrove</name>
    <dbReference type="NCBI Taxonomy" id="61149"/>
    <lineage>
        <taxon>Eukaryota</taxon>
        <taxon>Viridiplantae</taxon>
        <taxon>Streptophyta</taxon>
        <taxon>Embryophyta</taxon>
        <taxon>Tracheophyta</taxon>
        <taxon>Spermatophyta</taxon>
        <taxon>Magnoliopsida</taxon>
        <taxon>eudicotyledons</taxon>
        <taxon>Gunneridae</taxon>
        <taxon>Pentapetalae</taxon>
        <taxon>rosids</taxon>
        <taxon>fabids</taxon>
        <taxon>Malpighiales</taxon>
        <taxon>Rhizophoraceae</taxon>
        <taxon>Rhizophora</taxon>
    </lineage>
</organism>
<protein>
    <submittedName>
        <fullName evidence="1">Uncharacterized protein MANES_03G097700</fullName>
    </submittedName>
</protein>
<name>A0A2P2KHE7_RHIMU</name>
<accession>A0A2P2KHE7</accession>
<evidence type="ECO:0000313" key="1">
    <source>
        <dbReference type="EMBL" id="MBX05148.1"/>
    </source>
</evidence>
<reference evidence="1" key="1">
    <citation type="submission" date="2018-02" db="EMBL/GenBank/DDBJ databases">
        <title>Rhizophora mucronata_Transcriptome.</title>
        <authorList>
            <person name="Meera S.P."/>
            <person name="Sreeshan A."/>
            <person name="Augustine A."/>
        </authorList>
    </citation>
    <scope>NUCLEOTIDE SEQUENCE</scope>
    <source>
        <tissue evidence="1">Leaf</tissue>
    </source>
</reference>
<proteinExistence type="predicted"/>
<sequence length="76" mass="8159">MVQVGVYSLGTHIRDRPDGGIARVHRLGQNPTDSEIGNLNVLSGVDKKIRGLDVPVHDVPTVEISDPAQDLAGHVR</sequence>
<dbReference type="AlphaFoldDB" id="A0A2P2KHE7"/>
<dbReference type="EMBL" id="GGEC01024664">
    <property type="protein sequence ID" value="MBX05148.1"/>
    <property type="molecule type" value="Transcribed_RNA"/>
</dbReference>